<evidence type="ECO:0000256" key="1">
    <source>
        <dbReference type="ARBA" id="ARBA00006484"/>
    </source>
</evidence>
<reference evidence="4" key="1">
    <citation type="submission" date="2020-10" db="EMBL/GenBank/DDBJ databases">
        <title>Mucilaginibacter mali sp. nov., isolated from rhizosphere soil of apple orchard.</title>
        <authorList>
            <person name="Lee J.-S."/>
            <person name="Kim H.S."/>
            <person name="Kim J.-S."/>
        </authorList>
    </citation>
    <scope>NUCLEOTIDE SEQUENCE</scope>
    <source>
        <strain evidence="4">KCTC 22746</strain>
    </source>
</reference>
<dbReference type="Gene3D" id="3.40.50.720">
    <property type="entry name" value="NAD(P)-binding Rossmann-like Domain"/>
    <property type="match status" value="1"/>
</dbReference>
<evidence type="ECO:0000256" key="2">
    <source>
        <dbReference type="ARBA" id="ARBA00023002"/>
    </source>
</evidence>
<dbReference type="SUPFAM" id="SSF51735">
    <property type="entry name" value="NAD(P)-binding Rossmann-fold domains"/>
    <property type="match status" value="1"/>
</dbReference>
<dbReference type="Proteomes" id="UP000622475">
    <property type="component" value="Unassembled WGS sequence"/>
</dbReference>
<evidence type="ECO:0000313" key="5">
    <source>
        <dbReference type="Proteomes" id="UP000622475"/>
    </source>
</evidence>
<comment type="caution">
    <text evidence="4">The sequence shown here is derived from an EMBL/GenBank/DDBJ whole genome shotgun (WGS) entry which is preliminary data.</text>
</comment>
<evidence type="ECO:0000313" key="4">
    <source>
        <dbReference type="EMBL" id="MBE9663143.1"/>
    </source>
</evidence>
<dbReference type="Pfam" id="PF00106">
    <property type="entry name" value="adh_short"/>
    <property type="match status" value="1"/>
</dbReference>
<dbReference type="CDD" id="cd05233">
    <property type="entry name" value="SDR_c"/>
    <property type="match status" value="1"/>
</dbReference>
<dbReference type="InterPro" id="IPR036291">
    <property type="entry name" value="NAD(P)-bd_dom_sf"/>
</dbReference>
<dbReference type="EMBL" id="JADFFL010000005">
    <property type="protein sequence ID" value="MBE9663143.1"/>
    <property type="molecule type" value="Genomic_DNA"/>
</dbReference>
<dbReference type="PROSITE" id="PS00061">
    <property type="entry name" value="ADH_SHORT"/>
    <property type="match status" value="1"/>
</dbReference>
<name>A0A929L041_9SPHI</name>
<accession>A0A929L041</accession>
<proteinExistence type="inferred from homology"/>
<sequence length="246" mass="26181">MKNGIKDKVVAITGASSGIGKATAEILAAQGAKVILGARRTDQLKTIVQTIEQNGGEAAFLEVDVSRREDVAKLTSLALERFGRLDVMINNAGISQLYKMEELDVESWEQMIDVNLKGTLYGIAAALPIFKGQGSGHIVNVISTAGISIVPTMGVYAGTKNAVRTISQALRQESQGRWRVTGISPGYVATEFASNIKNEEVRNTIQQNADQMAVPAEAIAGAIAYAIEQPDNVDVGDIVIRPTVQG</sequence>
<dbReference type="PANTHER" id="PTHR43115:SF4">
    <property type="entry name" value="DEHYDROGENASE_REDUCTASE SDR FAMILY MEMBER 11"/>
    <property type="match status" value="1"/>
</dbReference>
<dbReference type="AlphaFoldDB" id="A0A929L041"/>
<gene>
    <name evidence="4" type="ORF">IRJ16_14735</name>
</gene>
<organism evidence="4 5">
    <name type="scientific">Mucilaginibacter myungsuensis</name>
    <dbReference type="NCBI Taxonomy" id="649104"/>
    <lineage>
        <taxon>Bacteria</taxon>
        <taxon>Pseudomonadati</taxon>
        <taxon>Bacteroidota</taxon>
        <taxon>Sphingobacteriia</taxon>
        <taxon>Sphingobacteriales</taxon>
        <taxon>Sphingobacteriaceae</taxon>
        <taxon>Mucilaginibacter</taxon>
    </lineage>
</organism>
<keyword evidence="5" id="KW-1185">Reference proteome</keyword>
<dbReference type="InterPro" id="IPR020904">
    <property type="entry name" value="Sc_DH/Rdtase_CS"/>
</dbReference>
<dbReference type="PRINTS" id="PR00081">
    <property type="entry name" value="GDHRDH"/>
</dbReference>
<dbReference type="RefSeq" id="WP_194112368.1">
    <property type="nucleotide sequence ID" value="NZ_JADFFL010000005.1"/>
</dbReference>
<dbReference type="FunFam" id="3.40.50.720:FF:000047">
    <property type="entry name" value="NADP-dependent L-serine/L-allo-threonine dehydrogenase"/>
    <property type="match status" value="1"/>
</dbReference>
<keyword evidence="2" id="KW-0560">Oxidoreductase</keyword>
<protein>
    <submittedName>
        <fullName evidence="4">SDR family oxidoreductase</fullName>
    </submittedName>
</protein>
<dbReference type="GO" id="GO:0016616">
    <property type="term" value="F:oxidoreductase activity, acting on the CH-OH group of donors, NAD or NADP as acceptor"/>
    <property type="evidence" value="ECO:0007669"/>
    <property type="project" value="UniProtKB-ARBA"/>
</dbReference>
<evidence type="ECO:0000256" key="3">
    <source>
        <dbReference type="RuleBase" id="RU000363"/>
    </source>
</evidence>
<dbReference type="InterPro" id="IPR002347">
    <property type="entry name" value="SDR_fam"/>
</dbReference>
<dbReference type="PRINTS" id="PR00080">
    <property type="entry name" value="SDRFAMILY"/>
</dbReference>
<comment type="similarity">
    <text evidence="1 3">Belongs to the short-chain dehydrogenases/reductases (SDR) family.</text>
</comment>
<dbReference type="PANTHER" id="PTHR43115">
    <property type="entry name" value="DEHYDROGENASE/REDUCTASE SDR FAMILY MEMBER 11"/>
    <property type="match status" value="1"/>
</dbReference>